<name>A2RQI6_9REOV</name>
<proteinExistence type="inferred from homology"/>
<evidence type="ECO:0000256" key="1">
    <source>
        <dbReference type="ARBA" id="ARBA00003179"/>
    </source>
</evidence>
<reference evidence="4" key="2">
    <citation type="journal article" date="2007" name="Virus Genes">
        <title>Molecular analysis of six segments of tobacco leaf enation virus, a novel phytoreovirus from tobacco.</title>
        <authorList>
            <person name="Picton A."/>
            <person name="Potgieter C."/>
            <person name="Rey M.E."/>
        </authorList>
    </citation>
    <scope>NUCLEOTIDE SEQUENCE</scope>
</reference>
<dbReference type="Pfam" id="PF05451">
    <property type="entry name" value="Phytoreo_Pns"/>
    <property type="match status" value="1"/>
</dbReference>
<evidence type="ECO:0000256" key="2">
    <source>
        <dbReference type="ARBA" id="ARBA00005920"/>
    </source>
</evidence>
<dbReference type="InterPro" id="IPR008777">
    <property type="entry name" value="Phytoreo_Pns"/>
</dbReference>
<organism evidence="4">
    <name type="scientific">Tobacco leaf enation phytoreovirus</name>
    <dbReference type="NCBI Taxonomy" id="288891"/>
    <lineage>
        <taxon>Viruses</taxon>
        <taxon>Riboviria</taxon>
        <taxon>Orthornavirae</taxon>
        <taxon>Duplornaviricota</taxon>
        <taxon>Resentoviricetes</taxon>
        <taxon>Reovirales</taxon>
        <taxon>Sedoreoviridae</taxon>
        <taxon>Phytoreovirus</taxon>
    </lineage>
</organism>
<comment type="similarity">
    <text evidence="2">Belongs to the phytoreovirus non-structural protein 10 family.</text>
</comment>
<dbReference type="EMBL" id="AY587760">
    <property type="protein sequence ID" value="AAT97060.1"/>
    <property type="molecule type" value="Genomic_RNA"/>
</dbReference>
<evidence type="ECO:0000256" key="3">
    <source>
        <dbReference type="ARBA" id="ARBA00018582"/>
    </source>
</evidence>
<evidence type="ECO:0000313" key="4">
    <source>
        <dbReference type="EMBL" id="AAT97060.1"/>
    </source>
</evidence>
<reference evidence="4" key="1">
    <citation type="submission" date="2004-04" db="EMBL/GenBank/DDBJ databases">
        <authorList>
            <person name="Picton A.C.P."/>
            <person name="Potgieter A.C."/>
            <person name="Rey M.E.C."/>
        </authorList>
    </citation>
    <scope>NUCLEOTIDE SEQUENCE</scope>
</reference>
<protein>
    <recommendedName>
        <fullName evidence="3">Suppressor of RNA-mediated gene silencing</fullName>
    </recommendedName>
</protein>
<comment type="function">
    <text evidence="1">Suppressor of RNA-mediated gene silencing, also known as post-transcriptional gene silencing (PTGS), a mechanism of plant viral defense that limits the accumulation of viral RNAs.</text>
</comment>
<accession>A2RQI6</accession>
<sequence length="343" mass="39451">MDVNTEGFVSLNVKTVVEEKGHEIVMKYDALKRLNLRDFESNISTAAMNTVNSFSYKREAWIASDVKERDIGANTMKAAIFVPGSVLANGMMPKDLVPYGHLVTVLIPVPDIFMLVDNESCLVNTLRVPISAFICVRILNTLRIEVIGSEYDSYYYCSTSRYGKNLIKMSPSIPASLRDVRVSLNELAVVAFRECHDYVVRIVKLLTQPPQGFIPKSHVLRINMCYWYGNVRDSWLKQPCQQRPANTFTYDDRTNVLHRRTMFSASDSFSYSILWRGWDRYKEFLSQDQVSKFLRYIAPGGPMNTYIMTYPSTFEEGVVYLQYRWWTPYVEQSSCQTPTAPKC</sequence>